<dbReference type="SMART" id="SM00642">
    <property type="entry name" value="Aamy"/>
    <property type="match status" value="1"/>
</dbReference>
<dbReference type="Pfam" id="PF00128">
    <property type="entry name" value="Alpha-amylase"/>
    <property type="match status" value="1"/>
</dbReference>
<dbReference type="InterPro" id="IPR012767">
    <property type="entry name" value="Trehalose_TreY"/>
</dbReference>
<reference evidence="2 3" key="1">
    <citation type="submission" date="2017-02" db="EMBL/GenBank/DDBJ databases">
        <authorList>
            <person name="Peterson S.W."/>
        </authorList>
    </citation>
    <scope>NUCLEOTIDE SEQUENCE [LARGE SCALE GENOMIC DNA]</scope>
    <source>
        <strain evidence="2 3">LSP_Lj1</strain>
    </source>
</reference>
<dbReference type="GO" id="GO:0005992">
    <property type="term" value="P:trehalose biosynthetic process"/>
    <property type="evidence" value="ECO:0007669"/>
    <property type="project" value="TreeGrafter"/>
</dbReference>
<dbReference type="Gene3D" id="3.30.1590.10">
    <property type="entry name" value="Maltooligosyl trehalose synthase, domain 2"/>
    <property type="match status" value="1"/>
</dbReference>
<evidence type="ECO:0000259" key="1">
    <source>
        <dbReference type="SMART" id="SM00642"/>
    </source>
</evidence>
<dbReference type="Gene3D" id="1.10.150.200">
    <property type="entry name" value="Maltooligosyl trehalose synthase, domain 3"/>
    <property type="match status" value="1"/>
</dbReference>
<gene>
    <name evidence="2" type="ORF">FM114_03795</name>
</gene>
<dbReference type="PANTHER" id="PTHR10357:SF216">
    <property type="entry name" value="MALTOOLIGOSYL TREHALOSE SYNTHASE-RELATED"/>
    <property type="match status" value="1"/>
</dbReference>
<dbReference type="InterPro" id="IPR006047">
    <property type="entry name" value="GH13_cat_dom"/>
</dbReference>
<dbReference type="InterPro" id="IPR017853">
    <property type="entry name" value="GH"/>
</dbReference>
<dbReference type="STRING" id="1255658.FM114_03795"/>
<dbReference type="PANTHER" id="PTHR10357">
    <property type="entry name" value="ALPHA-AMYLASE FAMILY MEMBER"/>
    <property type="match status" value="1"/>
</dbReference>
<evidence type="ECO:0000313" key="2">
    <source>
        <dbReference type="EMBL" id="SJN23532.1"/>
    </source>
</evidence>
<dbReference type="Gene3D" id="3.20.20.80">
    <property type="entry name" value="Glycosidases"/>
    <property type="match status" value="1"/>
</dbReference>
<dbReference type="Gene3D" id="1.10.10.470">
    <property type="entry name" value="Maltooligosyl trehalose synthase, domain 4"/>
    <property type="match status" value="1"/>
</dbReference>
<organism evidence="2 3">
    <name type="scientific">Luteococcus japonicus LSP_Lj1</name>
    <dbReference type="NCBI Taxonomy" id="1255658"/>
    <lineage>
        <taxon>Bacteria</taxon>
        <taxon>Bacillati</taxon>
        <taxon>Actinomycetota</taxon>
        <taxon>Actinomycetes</taxon>
        <taxon>Propionibacteriales</taxon>
        <taxon>Propionibacteriaceae</taxon>
        <taxon>Luteococcus</taxon>
    </lineage>
</organism>
<protein>
    <submittedName>
        <fullName evidence="2">Malto-oligosyltrehalose synthase</fullName>
        <ecNumber evidence="2">5.4.99.15</ecNumber>
    </submittedName>
</protein>
<sequence length="758" mass="84077">MKPTSTYRLQITPDFRLQDAARVLDYLADLGVGAVYLSPVLTSTAGSNHGYDVTDPTTVDEQRGGEEGWRELVATARDKGLGIVMDIVPNHLGIAHAWENPAWWSVLAEGPASPHAAWFDIDWSADRIALPVLGNADDLDRLELSEDGRELSFYEHRFPVARGTAGAGGDPRVVHDRQHYRLVPGVDGNDLLTHRRFFTVSTLAGVRVEDQQVFEATHERIARMVREDGIDGLRVDHPDGLVDPKQYFERLHQLAPEAWIVAEKILEHGEELPEWQVDGTTGYDAMTEVNQLFVDPSAEEFFTTDYQRRTGDELDVEQHVLAGKLEVARTLFGAETRRLLALLDAGDVDPELLRDALHELAARMPVYRTYLPEHDEALTEALATTRHDAPDLGPALDVLEGQLLDVDREAARRFQQLSGAVMAKGVEDTAWYRANRFVALNEVGGHPASFGTGLNTFHAAMQRREQRMPESMTALSTHDTKRGEDVRARLAALSELRGPWTRFADTFGRHTAIPEPTFAHLLAQTLAGTGPVAAPERLHQYAEKAMREAGLATSWMEPDAAFEARVHEAIETAHSHPEIRGAWDELTSALDSPARSNSLSQKLVQLVMPGIPDVYQGTEVWEDSLVDPDNRRPVDHEHLRGLLARHISDWEDPAFKQHLVAAVLRLRRDRPESFTGYRPVDADGPAAGHLVAFERDGVLACATRLPASLAQAGGWRDTELVLDGSWGDALRPDPATFSGRVLLRELLDHAPVALLVRD</sequence>
<feature type="domain" description="Glycosyl hydrolase family 13 catalytic" evidence="1">
    <location>
        <begin position="10"/>
        <end position="646"/>
    </location>
</feature>
<dbReference type="EMBL" id="FUKQ01000012">
    <property type="protein sequence ID" value="SJN23532.1"/>
    <property type="molecule type" value="Genomic_DNA"/>
</dbReference>
<dbReference type="SUPFAM" id="SSF51445">
    <property type="entry name" value="(Trans)glycosidases"/>
    <property type="match status" value="1"/>
</dbReference>
<dbReference type="Proteomes" id="UP000188342">
    <property type="component" value="Unassembled WGS sequence"/>
</dbReference>
<evidence type="ECO:0000313" key="3">
    <source>
        <dbReference type="Proteomes" id="UP000188342"/>
    </source>
</evidence>
<dbReference type="InterPro" id="IPR013797">
    <property type="entry name" value="Maltooligo_trehalose_synth_4"/>
</dbReference>
<keyword evidence="3" id="KW-1185">Reference proteome</keyword>
<dbReference type="CDD" id="cd11336">
    <property type="entry name" value="AmyAc_MTSase"/>
    <property type="match status" value="1"/>
</dbReference>
<name>A0A1R4IUM0_9ACTN</name>
<dbReference type="RefSeq" id="WP_094763861.1">
    <property type="nucleotide sequence ID" value="NZ_FUKQ01000012.1"/>
</dbReference>
<accession>A0A1R4IUM0</accession>
<dbReference type="NCBIfam" id="TIGR02401">
    <property type="entry name" value="trehalose_TreY"/>
    <property type="match status" value="1"/>
</dbReference>
<dbReference type="GO" id="GO:0030980">
    <property type="term" value="P:alpha-glucan catabolic process"/>
    <property type="evidence" value="ECO:0007669"/>
    <property type="project" value="TreeGrafter"/>
</dbReference>
<keyword evidence="2" id="KW-0413">Isomerase</keyword>
<proteinExistence type="predicted"/>
<dbReference type="EC" id="5.4.99.15" evidence="2"/>
<dbReference type="OrthoDB" id="9761577at2"/>
<dbReference type="GO" id="GO:0047470">
    <property type="term" value="F:(1,4)-alpha-D-glucan 1-alpha-D-glucosylmutase activity"/>
    <property type="evidence" value="ECO:0007669"/>
    <property type="project" value="UniProtKB-EC"/>
</dbReference>
<dbReference type="AlphaFoldDB" id="A0A1R4IUM0"/>